<name>A0AAW2HL51_9NEOP</name>
<dbReference type="PANTHER" id="PTHR45902">
    <property type="entry name" value="LATROPHILIN RECEPTOR-LIKE PROTEIN A"/>
    <property type="match status" value="1"/>
</dbReference>
<dbReference type="PANTHER" id="PTHR45902:SF2">
    <property type="entry name" value="G-PROTEIN COUPLED RECEPTORS FAMILY 2 PROFILE 2 DOMAIN-CONTAINING PROTEIN"/>
    <property type="match status" value="1"/>
</dbReference>
<dbReference type="InterPro" id="IPR053231">
    <property type="entry name" value="GPCR_LN-TM7"/>
</dbReference>
<keyword evidence="2" id="KW-0732">Signal</keyword>
<feature type="transmembrane region" description="Helical" evidence="1">
    <location>
        <begin position="176"/>
        <end position="198"/>
    </location>
</feature>
<organism evidence="3">
    <name type="scientific">Menopon gallinae</name>
    <name type="common">poultry shaft louse</name>
    <dbReference type="NCBI Taxonomy" id="328185"/>
    <lineage>
        <taxon>Eukaryota</taxon>
        <taxon>Metazoa</taxon>
        <taxon>Ecdysozoa</taxon>
        <taxon>Arthropoda</taxon>
        <taxon>Hexapoda</taxon>
        <taxon>Insecta</taxon>
        <taxon>Pterygota</taxon>
        <taxon>Neoptera</taxon>
        <taxon>Paraneoptera</taxon>
        <taxon>Psocodea</taxon>
        <taxon>Troctomorpha</taxon>
        <taxon>Phthiraptera</taxon>
        <taxon>Amblycera</taxon>
        <taxon>Menoponidae</taxon>
        <taxon>Menopon</taxon>
    </lineage>
</organism>
<reference evidence="3" key="1">
    <citation type="journal article" date="2024" name="Gigascience">
        <title>Chromosome-level genome of the poultry shaft louse Menopon gallinae provides insight into the host-switching and adaptive evolution of parasitic lice.</title>
        <authorList>
            <person name="Xu Y."/>
            <person name="Ma L."/>
            <person name="Liu S."/>
            <person name="Liang Y."/>
            <person name="Liu Q."/>
            <person name="He Z."/>
            <person name="Tian L."/>
            <person name="Duan Y."/>
            <person name="Cai W."/>
            <person name="Li H."/>
            <person name="Song F."/>
        </authorList>
    </citation>
    <scope>NUCLEOTIDE SEQUENCE</scope>
    <source>
        <strain evidence="3">Cailab_2023a</strain>
    </source>
</reference>
<proteinExistence type="predicted"/>
<evidence type="ECO:0008006" key="4">
    <source>
        <dbReference type="Google" id="ProtNLM"/>
    </source>
</evidence>
<evidence type="ECO:0000256" key="2">
    <source>
        <dbReference type="SAM" id="SignalP"/>
    </source>
</evidence>
<gene>
    <name evidence="3" type="ORF">PYX00_007989</name>
</gene>
<protein>
    <recommendedName>
        <fullName evidence="4">G-protein coupled receptors family 2 profile 2 domain-containing protein</fullName>
    </recommendedName>
</protein>
<keyword evidence="1" id="KW-1133">Transmembrane helix</keyword>
<keyword evidence="1" id="KW-0812">Transmembrane</keyword>
<sequence length="246" mass="28310">MNLLASLFMTQLLYVIGIGGVQDKELCVGLIFGVQYIRMTVWTWLLIMIRNTYQNFSVSLSVMSPIDPKITETFWKSSLVGCVLRFQRSNCSLLTGYAFTFAFLIPTLFIFVLVVWYLWKIFVVIKKNVCIQHSKKARDKIHSRRMLQLSLFIKIGLIVSSVTLFSILYAVTEREVFWFIFNILQGLQGIFIAFCVTCNRQVLKMYTRPLRKIRQGRGSYDGILSSDLSISTSLQILTLEPTPDIV</sequence>
<accession>A0AAW2HL51</accession>
<evidence type="ECO:0000313" key="3">
    <source>
        <dbReference type="EMBL" id="KAL0270644.1"/>
    </source>
</evidence>
<feature type="transmembrane region" description="Helical" evidence="1">
    <location>
        <begin position="97"/>
        <end position="125"/>
    </location>
</feature>
<feature type="signal peptide" evidence="2">
    <location>
        <begin position="1"/>
        <end position="17"/>
    </location>
</feature>
<feature type="chain" id="PRO_5043542455" description="G-protein coupled receptors family 2 profile 2 domain-containing protein" evidence="2">
    <location>
        <begin position="18"/>
        <end position="246"/>
    </location>
</feature>
<comment type="caution">
    <text evidence="3">The sequence shown here is derived from an EMBL/GenBank/DDBJ whole genome shotgun (WGS) entry which is preliminary data.</text>
</comment>
<dbReference type="EMBL" id="JARGDH010000004">
    <property type="protein sequence ID" value="KAL0270644.1"/>
    <property type="molecule type" value="Genomic_DNA"/>
</dbReference>
<feature type="transmembrane region" description="Helical" evidence="1">
    <location>
        <begin position="146"/>
        <end position="170"/>
    </location>
</feature>
<keyword evidence="1" id="KW-0472">Membrane</keyword>
<dbReference type="AlphaFoldDB" id="A0AAW2HL51"/>
<evidence type="ECO:0000256" key="1">
    <source>
        <dbReference type="SAM" id="Phobius"/>
    </source>
</evidence>
<dbReference type="Gene3D" id="1.20.1070.10">
    <property type="entry name" value="Rhodopsin 7-helix transmembrane proteins"/>
    <property type="match status" value="1"/>
</dbReference>